<feature type="compositionally biased region" description="Basic and acidic residues" evidence="1">
    <location>
        <begin position="1"/>
        <end position="15"/>
    </location>
</feature>
<dbReference type="AlphaFoldDB" id="A0AAV7QNU6"/>
<name>A0AAV7QNU6_PLEWA</name>
<keyword evidence="3" id="KW-1185">Reference proteome</keyword>
<evidence type="ECO:0000313" key="3">
    <source>
        <dbReference type="Proteomes" id="UP001066276"/>
    </source>
</evidence>
<dbReference type="Proteomes" id="UP001066276">
    <property type="component" value="Chromosome 6"/>
</dbReference>
<dbReference type="EMBL" id="JANPWB010000010">
    <property type="protein sequence ID" value="KAJ1140038.1"/>
    <property type="molecule type" value="Genomic_DNA"/>
</dbReference>
<evidence type="ECO:0000256" key="1">
    <source>
        <dbReference type="SAM" id="MobiDB-lite"/>
    </source>
</evidence>
<sequence>MVTRCRDLSGQEAGRRTPFGPTVPHPCPEAARLLPVSPPAPGFLCTAIVPHLCRGSRRSAVQGARRLLADRPPLAASSGGQKEWEPYGCYLALSIPLPSPLLTHAEETQSHRPDGLDDPPPAGRLQDTTTLALLRHPSLCL</sequence>
<protein>
    <submittedName>
        <fullName evidence="2">Uncharacterized protein</fullName>
    </submittedName>
</protein>
<organism evidence="2 3">
    <name type="scientific">Pleurodeles waltl</name>
    <name type="common">Iberian ribbed newt</name>
    <dbReference type="NCBI Taxonomy" id="8319"/>
    <lineage>
        <taxon>Eukaryota</taxon>
        <taxon>Metazoa</taxon>
        <taxon>Chordata</taxon>
        <taxon>Craniata</taxon>
        <taxon>Vertebrata</taxon>
        <taxon>Euteleostomi</taxon>
        <taxon>Amphibia</taxon>
        <taxon>Batrachia</taxon>
        <taxon>Caudata</taxon>
        <taxon>Salamandroidea</taxon>
        <taxon>Salamandridae</taxon>
        <taxon>Pleurodelinae</taxon>
        <taxon>Pleurodeles</taxon>
    </lineage>
</organism>
<accession>A0AAV7QNU6</accession>
<comment type="caution">
    <text evidence="2">The sequence shown here is derived from an EMBL/GenBank/DDBJ whole genome shotgun (WGS) entry which is preliminary data.</text>
</comment>
<feature type="region of interest" description="Disordered" evidence="1">
    <location>
        <begin position="1"/>
        <end position="23"/>
    </location>
</feature>
<proteinExistence type="predicted"/>
<reference evidence="2" key="1">
    <citation type="journal article" date="2022" name="bioRxiv">
        <title>Sequencing and chromosome-scale assembly of the giantPleurodeles waltlgenome.</title>
        <authorList>
            <person name="Brown T."/>
            <person name="Elewa A."/>
            <person name="Iarovenko S."/>
            <person name="Subramanian E."/>
            <person name="Araus A.J."/>
            <person name="Petzold A."/>
            <person name="Susuki M."/>
            <person name="Suzuki K.-i.T."/>
            <person name="Hayashi T."/>
            <person name="Toyoda A."/>
            <person name="Oliveira C."/>
            <person name="Osipova E."/>
            <person name="Leigh N.D."/>
            <person name="Simon A."/>
            <person name="Yun M.H."/>
        </authorList>
    </citation>
    <scope>NUCLEOTIDE SEQUENCE</scope>
    <source>
        <strain evidence="2">20211129_DDA</strain>
        <tissue evidence="2">Liver</tissue>
    </source>
</reference>
<evidence type="ECO:0000313" key="2">
    <source>
        <dbReference type="EMBL" id="KAJ1140038.1"/>
    </source>
</evidence>
<feature type="region of interest" description="Disordered" evidence="1">
    <location>
        <begin position="102"/>
        <end position="125"/>
    </location>
</feature>
<feature type="compositionally biased region" description="Basic and acidic residues" evidence="1">
    <location>
        <begin position="104"/>
        <end position="115"/>
    </location>
</feature>
<gene>
    <name evidence="2" type="ORF">NDU88_006399</name>
</gene>